<dbReference type="InterPro" id="IPR032812">
    <property type="entry name" value="SbsA_Ig"/>
</dbReference>
<evidence type="ECO:0000259" key="5">
    <source>
        <dbReference type="SMART" id="SM01360"/>
    </source>
</evidence>
<dbReference type="GO" id="GO:0016539">
    <property type="term" value="P:intein-mediated protein splicing"/>
    <property type="evidence" value="ECO:0007669"/>
    <property type="project" value="InterPro"/>
</dbReference>
<dbReference type="PROSITE" id="PS50817">
    <property type="entry name" value="INTEIN_N_TER"/>
    <property type="match status" value="1"/>
</dbReference>
<dbReference type="InterPro" id="IPR051802">
    <property type="entry name" value="YfhM-like"/>
</dbReference>
<dbReference type="InterPro" id="IPR003587">
    <property type="entry name" value="Hint_dom_N"/>
</dbReference>
<feature type="domain" description="Alpha-2-macroglobulin bait region" evidence="4">
    <location>
        <begin position="842"/>
        <end position="982"/>
    </location>
</feature>
<reference evidence="6 7" key="1">
    <citation type="journal article" date="2015" name="Nature">
        <title>rRNA introns, odd ribosomes, and small enigmatic genomes across a large radiation of phyla.</title>
        <authorList>
            <person name="Brown C.T."/>
            <person name="Hug L.A."/>
            <person name="Thomas B.C."/>
            <person name="Sharon I."/>
            <person name="Castelle C.J."/>
            <person name="Singh A."/>
            <person name="Wilkins M.J."/>
            <person name="Williams K.H."/>
            <person name="Banfield J.F."/>
        </authorList>
    </citation>
    <scope>NUCLEOTIDE SEQUENCE [LARGE SCALE GENOMIC DNA]</scope>
</reference>
<dbReference type="Pfam" id="PF00207">
    <property type="entry name" value="A2M"/>
    <property type="match status" value="1"/>
</dbReference>
<gene>
    <name evidence="6" type="ORF">UT64_C0001G0029</name>
</gene>
<dbReference type="SUPFAM" id="SSF51294">
    <property type="entry name" value="Hedgehog/intein (Hint) domain"/>
    <property type="match status" value="1"/>
</dbReference>
<dbReference type="SMART" id="SM01359">
    <property type="entry name" value="A2M_N_2"/>
    <property type="match status" value="1"/>
</dbReference>
<evidence type="ECO:0000256" key="1">
    <source>
        <dbReference type="ARBA" id="ARBA00022729"/>
    </source>
</evidence>
<dbReference type="InterPro" id="IPR001599">
    <property type="entry name" value="Macroglobln_a2"/>
</dbReference>
<keyword evidence="1" id="KW-0732">Signal</keyword>
<dbReference type="EMBL" id="LBXO01000001">
    <property type="protein sequence ID" value="KKR33955.1"/>
    <property type="molecule type" value="Genomic_DNA"/>
</dbReference>
<dbReference type="InterPro" id="IPR030934">
    <property type="entry name" value="Intein_C"/>
</dbReference>
<dbReference type="SMART" id="SM01360">
    <property type="entry name" value="A2M"/>
    <property type="match status" value="1"/>
</dbReference>
<organism evidence="6 7">
    <name type="scientific">Candidatus Falkowbacteria bacterium GW2011_GWF2_39_8</name>
    <dbReference type="NCBI Taxonomy" id="1618642"/>
    <lineage>
        <taxon>Bacteria</taxon>
        <taxon>Candidatus Falkowiibacteriota</taxon>
    </lineage>
</organism>
<keyword evidence="2" id="KW-1133">Transmembrane helix</keyword>
<dbReference type="PANTHER" id="PTHR40094">
    <property type="entry name" value="ALPHA-2-MACROGLOBULIN HOMOLOG"/>
    <property type="match status" value="1"/>
</dbReference>
<comment type="caution">
    <text evidence="6">The sequence shown here is derived from an EMBL/GenBank/DDBJ whole genome shotgun (WGS) entry which is preliminary data.</text>
</comment>
<feature type="domain" description="Hint" evidence="3">
    <location>
        <begin position="1021"/>
        <end position="1113"/>
    </location>
</feature>
<dbReference type="Pfam" id="PF07703">
    <property type="entry name" value="A2M_BRD"/>
    <property type="match status" value="1"/>
</dbReference>
<dbReference type="Pfam" id="PF13205">
    <property type="entry name" value="Big_5"/>
    <property type="match status" value="1"/>
</dbReference>
<dbReference type="CDD" id="cd00081">
    <property type="entry name" value="Hint"/>
    <property type="match status" value="1"/>
</dbReference>
<evidence type="ECO:0000259" key="4">
    <source>
        <dbReference type="SMART" id="SM01359"/>
    </source>
</evidence>
<dbReference type="Gene3D" id="2.170.16.10">
    <property type="entry name" value="Hedgehog/Intein (Hint) domain"/>
    <property type="match status" value="1"/>
</dbReference>
<accession>A0A0G0SGX4</accession>
<feature type="domain" description="Alpha-2-macroglobulin" evidence="5">
    <location>
        <begin position="1168"/>
        <end position="1259"/>
    </location>
</feature>
<dbReference type="InterPro" id="IPR006141">
    <property type="entry name" value="Intein_N"/>
</dbReference>
<evidence type="ECO:0000313" key="7">
    <source>
        <dbReference type="Proteomes" id="UP000034137"/>
    </source>
</evidence>
<dbReference type="PANTHER" id="PTHR40094:SF1">
    <property type="entry name" value="UBIQUITIN DOMAIN-CONTAINING PROTEIN"/>
    <property type="match status" value="1"/>
</dbReference>
<dbReference type="PROSITE" id="PS50818">
    <property type="entry name" value="INTEIN_C_TER"/>
    <property type="match status" value="1"/>
</dbReference>
<proteinExistence type="predicted"/>
<dbReference type="InterPro" id="IPR036844">
    <property type="entry name" value="Hint_dom_sf"/>
</dbReference>
<evidence type="ECO:0000313" key="6">
    <source>
        <dbReference type="EMBL" id="KKR33955.1"/>
    </source>
</evidence>
<dbReference type="Proteomes" id="UP000034137">
    <property type="component" value="Unassembled WGS sequence"/>
</dbReference>
<evidence type="ECO:0000259" key="3">
    <source>
        <dbReference type="SMART" id="SM00306"/>
    </source>
</evidence>
<dbReference type="InterPro" id="IPR011625">
    <property type="entry name" value="A2M_N_BRD"/>
</dbReference>
<keyword evidence="2" id="KW-0812">Transmembrane</keyword>
<dbReference type="Pfam" id="PF07591">
    <property type="entry name" value="PT-HINT"/>
    <property type="match status" value="1"/>
</dbReference>
<dbReference type="SMART" id="SM00306">
    <property type="entry name" value="HintN"/>
    <property type="match status" value="1"/>
</dbReference>
<feature type="transmembrane region" description="Helical" evidence="2">
    <location>
        <begin position="27"/>
        <end position="48"/>
    </location>
</feature>
<keyword evidence="2" id="KW-0472">Membrane</keyword>
<evidence type="ECO:0000256" key="2">
    <source>
        <dbReference type="SAM" id="Phobius"/>
    </source>
</evidence>
<name>A0A0G0SGX4_9BACT</name>
<protein>
    <submittedName>
        <fullName evidence="6">Large extracellular alpha-helical protein</fullName>
    </submittedName>
</protein>
<sequence>MFKKLRGIFKKEESGDYPADKPRSNKILPISLLLVLIIVVVGFAAMNFNKSDKSDVLKISLAAKNGDLNGIEKNTAFVLKANQKLSEGEIKQYLKFEPQVDYKVSSGGFGFLSLAKSFLANNQNESLNVQYEITPQKELNAGEVYKVAASSTEALLDHQYSWAFQVKDQFDIKESMPTDKAVGVNVKSGIEIIFNRLAIGKNAEEFFSIEPVAPGRFEVGANKITFIPETDLREKTLYKITIKKGYQAGEKKEALAEDKIFTFETSAAENSAIPPYLYLNNGYSEMTPDKIGYLEASGIATSSEMTAYKFANTNDFIADYYKYQDRANNWSNYNQEKFVFGTNPAEVFKFQPVLLRRDEGNNFGLIKLPQKLETGFYVFKLTTGDSTVYSFARVSPLAYFYSETNGDGLIWAYDLANKKAFSNIKLYSLDKEGKEKELGVTDENGLVKFDSSSDFKEDKDFSLIFRGENFAESAVPNIGYMFEKKRNYFQGFLNTDRYAYRLTDKVRFWGVVRGRSFDLKEKKVKISLDGLVEKEVVVSPFDTIEGEISFAGLPSGNHSILVSYNDEIITSSNIEVFNFEKPLYKINVETGKTFATAGETVKAKIKVNFFDGTPVKNMELNYAIDWREQKTGVIKTNDQGEAELSYVPEYYFEERSDEYSVSWTTYPMPLRFTVRPTLGEEGEIWGEAYVNVYGANINLQTEKKEQDNLIVFRAKINKLNLANSTEEGIIGQAVAGQAVRVKIDRYYYEQIPDGETYDPIEKVKVKRYRYETRKQLIKEANGITDQQGEWQIGIDKKEVKENGYLKATFSTEDEKGKKVMGSAESYNYYPGNEHSYLSLTNLDLEQNKNSYKVNDQVNLKASLSGKEKSIDNRTLIIRFQEGLRGAEFINQDIYKDNFSKDHLPSMSYMAVKVMPNGFLHSDSITASFDEQQQKLNIDIKADKESYRPREDINLSINIKDKDNKANKAVANVAAVDEALFSVSPWAYTGDILGSLYNDISAYPNVLSTSYVTNFKDGAELGGCFVGGTKINMSDGGQKNIEDINVGDEIKTLASETSETRANSIIQGVSSHLVDGYLLINDKLKVTPEHKIYLNGSWELAGEAKVGDYLIDFENKKELISSIKYIKSRDIKVYNIVVGRFHTYFADGYYVHNAEKGGGGDARNFFQDTPLYKQFEADENGAIKASFKAPDNLTSWRISVNAYNPTEFKAGNNDKLVPVGLPLFVDAVMAKQYLSGDSPVIKIRVFGNQYKKDQPVEFGATSETLKINFSTTTKAGEIYLPLGKLAIGKHKITFSAKQGELKDALEKNFTVFENYVTKFETDNRLVKDGAIDLRANAGGFTNVMFVDDGKGKYFNKLLALNWQGSIRADIQSAAYLAAKTLNEYFYNGEEHFGADLNLSDYQNHQNVNNILTLFPYGAADYVLTGKLADVVADKFDRSTVSAGLNAKLNEQELDQVEISQALYALAALEQPELPMINYLKNHASTTDEAKLYLALALEKIGDGEGAREIYNAISPLLKIDNDKAYLEIGEDKTKNIKFTAVFGILMSKLENGNNENASKLLTYLENNPPVDDSTALEQAMIIKNLIINENQIDSSFAYQTDSRKEKVDLSKGQSLQLTLAEAELKTLTFSEVKGQPRVISFYEVSANLNELAKSNQVAVKKSFLVDNKDATEFKEGDLVMVRIDPQFAKEAPDGNYQITDYLPAGLKPVIREYNPNLPTSNECNTIWYPIRTTENAIYFNIGKWFEKTANCPHRTLNYHVRAVNKGDYKAQGTVIQSLNTLEVMNIAGEKTVRIK</sequence>
<dbReference type="GO" id="GO:0004866">
    <property type="term" value="F:endopeptidase inhibitor activity"/>
    <property type="evidence" value="ECO:0007669"/>
    <property type="project" value="InterPro"/>
</dbReference>